<reference evidence="1" key="1">
    <citation type="journal article" date="2015" name="Nature">
        <title>Complex archaea that bridge the gap between prokaryotes and eukaryotes.</title>
        <authorList>
            <person name="Spang A."/>
            <person name="Saw J.H."/>
            <person name="Jorgensen S.L."/>
            <person name="Zaremba-Niedzwiedzka K."/>
            <person name="Martijn J."/>
            <person name="Lind A.E."/>
            <person name="van Eijk R."/>
            <person name="Schleper C."/>
            <person name="Guy L."/>
            <person name="Ettema T.J."/>
        </authorList>
    </citation>
    <scope>NUCLEOTIDE SEQUENCE</scope>
</reference>
<sequence length="212" mass="24298">MPIRDTSKPEEVERFGYTAMAVGANETVLAQEQQGQIELVSSIMLPTKGAEQLEKIGCVLGPINEKDPLFREVTLPEGWKKERTDHSLYSKIVDAQGNERATVFYKAAHYDRDAFCFAQRRFHHNTLYPAREDRPEGGVKLGIGTSDSDEPLVIIVTKPWNRSFEFDKEGEEVIEAYMQEHAPDWQDYNAYWDELPDLPQPEIVHLGQEEEE</sequence>
<comment type="caution">
    <text evidence="1">The sequence shown here is derived from an EMBL/GenBank/DDBJ whole genome shotgun (WGS) entry which is preliminary data.</text>
</comment>
<protein>
    <submittedName>
        <fullName evidence="1">Uncharacterized protein</fullName>
    </submittedName>
</protein>
<dbReference type="AlphaFoldDB" id="A0A0F9SJI1"/>
<evidence type="ECO:0000313" key="1">
    <source>
        <dbReference type="EMBL" id="KKN69110.1"/>
    </source>
</evidence>
<organism evidence="1">
    <name type="scientific">marine sediment metagenome</name>
    <dbReference type="NCBI Taxonomy" id="412755"/>
    <lineage>
        <taxon>unclassified sequences</taxon>
        <taxon>metagenomes</taxon>
        <taxon>ecological metagenomes</taxon>
    </lineage>
</organism>
<dbReference type="EMBL" id="LAZR01000432">
    <property type="protein sequence ID" value="KKN69110.1"/>
    <property type="molecule type" value="Genomic_DNA"/>
</dbReference>
<name>A0A0F9SJI1_9ZZZZ</name>
<gene>
    <name evidence="1" type="ORF">LCGC14_0443990</name>
</gene>
<accession>A0A0F9SJI1</accession>
<proteinExistence type="predicted"/>